<keyword evidence="2 5" id="KW-0812">Transmembrane</keyword>
<feature type="domain" description="DUF202" evidence="6">
    <location>
        <begin position="4"/>
        <end position="62"/>
    </location>
</feature>
<dbReference type="Proteomes" id="UP000325787">
    <property type="component" value="Chromosome"/>
</dbReference>
<feature type="transmembrane region" description="Helical" evidence="5">
    <location>
        <begin position="38"/>
        <end position="58"/>
    </location>
</feature>
<organism evidence="7 8">
    <name type="scientific">Saccharothrix syringae</name>
    <name type="common">Nocardiopsis syringae</name>
    <dbReference type="NCBI Taxonomy" id="103733"/>
    <lineage>
        <taxon>Bacteria</taxon>
        <taxon>Bacillati</taxon>
        <taxon>Actinomycetota</taxon>
        <taxon>Actinomycetes</taxon>
        <taxon>Pseudonocardiales</taxon>
        <taxon>Pseudonocardiaceae</taxon>
        <taxon>Saccharothrix</taxon>
    </lineage>
</organism>
<protein>
    <submittedName>
        <fullName evidence="7">DUF202 domain-containing protein</fullName>
    </submittedName>
</protein>
<evidence type="ECO:0000256" key="1">
    <source>
        <dbReference type="ARBA" id="ARBA00004127"/>
    </source>
</evidence>
<feature type="transmembrane region" description="Helical" evidence="5">
    <location>
        <begin position="70"/>
        <end position="93"/>
    </location>
</feature>
<keyword evidence="4 5" id="KW-0472">Membrane</keyword>
<dbReference type="EMBL" id="CP034550">
    <property type="protein sequence ID" value="QFZ19504.1"/>
    <property type="molecule type" value="Genomic_DNA"/>
</dbReference>
<dbReference type="RefSeq" id="WP_033431725.1">
    <property type="nucleotide sequence ID" value="NZ_CP034550.1"/>
</dbReference>
<dbReference type="AlphaFoldDB" id="A0A5Q0H0X2"/>
<keyword evidence="3 5" id="KW-1133">Transmembrane helix</keyword>
<accession>A0A5Q0H0X2</accession>
<evidence type="ECO:0000256" key="3">
    <source>
        <dbReference type="ARBA" id="ARBA00022989"/>
    </source>
</evidence>
<evidence type="ECO:0000256" key="4">
    <source>
        <dbReference type="ARBA" id="ARBA00023136"/>
    </source>
</evidence>
<proteinExistence type="predicted"/>
<evidence type="ECO:0000256" key="2">
    <source>
        <dbReference type="ARBA" id="ARBA00022692"/>
    </source>
</evidence>
<comment type="subcellular location">
    <subcellularLocation>
        <location evidence="1">Endomembrane system</location>
        <topology evidence="1">Multi-pass membrane protein</topology>
    </subcellularLocation>
</comment>
<sequence>MNPDPGLQPERTGLAWKRTALTAAACTLLLADAAVRQGWGALPAVLTGTAAVVLAAGGQRRHRDGAEAPVDVVALLLVAALVVLACLVALFSLV</sequence>
<reference evidence="8" key="1">
    <citation type="journal article" date="2021" name="Curr. Microbiol.">
        <title>Complete genome of nocamycin-producing strain Saccharothrix syringae NRRL B-16468 reveals the biosynthetic potential for secondary metabolites.</title>
        <authorList>
            <person name="Mo X."/>
            <person name="Yang S."/>
        </authorList>
    </citation>
    <scope>NUCLEOTIDE SEQUENCE [LARGE SCALE GENOMIC DNA]</scope>
    <source>
        <strain evidence="8">ATCC 51364 / DSM 43886 / JCM 6844 / KCTC 9398 / NBRC 14523 / NRRL B-16468 / INA 2240</strain>
    </source>
</reference>
<gene>
    <name evidence="7" type="ORF">EKG83_20540</name>
</gene>
<evidence type="ECO:0000256" key="5">
    <source>
        <dbReference type="SAM" id="Phobius"/>
    </source>
</evidence>
<evidence type="ECO:0000313" key="8">
    <source>
        <dbReference type="Proteomes" id="UP000325787"/>
    </source>
</evidence>
<evidence type="ECO:0000313" key="7">
    <source>
        <dbReference type="EMBL" id="QFZ19504.1"/>
    </source>
</evidence>
<dbReference type="InterPro" id="IPR003807">
    <property type="entry name" value="DUF202"/>
</dbReference>
<name>A0A5Q0H0X2_SACSY</name>
<keyword evidence="8" id="KW-1185">Reference proteome</keyword>
<dbReference type="KEGG" id="ssyi:EKG83_20540"/>
<dbReference type="GO" id="GO:0012505">
    <property type="term" value="C:endomembrane system"/>
    <property type="evidence" value="ECO:0007669"/>
    <property type="project" value="UniProtKB-SubCell"/>
</dbReference>
<dbReference type="Pfam" id="PF02656">
    <property type="entry name" value="DUF202"/>
    <property type="match status" value="1"/>
</dbReference>
<evidence type="ECO:0000259" key="6">
    <source>
        <dbReference type="Pfam" id="PF02656"/>
    </source>
</evidence>